<keyword evidence="10" id="KW-0406">Ion transport</keyword>
<evidence type="ECO:0000256" key="9">
    <source>
        <dbReference type="ARBA" id="ARBA00022989"/>
    </source>
</evidence>
<evidence type="ECO:0000256" key="5">
    <source>
        <dbReference type="ARBA" id="ARBA00022448"/>
    </source>
</evidence>
<keyword evidence="8 13" id="KW-0812">Transmembrane</keyword>
<evidence type="ECO:0000256" key="4">
    <source>
        <dbReference type="ARBA" id="ARBA00020268"/>
    </source>
</evidence>
<evidence type="ECO:0000256" key="2">
    <source>
        <dbReference type="ARBA" id="ARBA00004651"/>
    </source>
</evidence>
<dbReference type="GO" id="GO:0042910">
    <property type="term" value="F:xenobiotic transmembrane transporter activity"/>
    <property type="evidence" value="ECO:0007669"/>
    <property type="project" value="InterPro"/>
</dbReference>
<dbReference type="NCBIfam" id="TIGR00797">
    <property type="entry name" value="matE"/>
    <property type="match status" value="1"/>
</dbReference>
<dbReference type="PANTHER" id="PTHR43298">
    <property type="entry name" value="MULTIDRUG RESISTANCE PROTEIN NORM-RELATED"/>
    <property type="match status" value="1"/>
</dbReference>
<name>A0A7W8HBC3_9FIRM</name>
<keyword evidence="11 13" id="KW-0472">Membrane</keyword>
<keyword evidence="9 13" id="KW-1133">Transmembrane helix</keyword>
<proteinExistence type="inferred from homology"/>
<dbReference type="AlphaFoldDB" id="A0A7W8HBC3"/>
<dbReference type="RefSeq" id="WP_183775191.1">
    <property type="nucleotide sequence ID" value="NZ_CAWVEG010000097.1"/>
</dbReference>
<dbReference type="GO" id="GO:0005886">
    <property type="term" value="C:plasma membrane"/>
    <property type="evidence" value="ECO:0007669"/>
    <property type="project" value="UniProtKB-SubCell"/>
</dbReference>
<dbReference type="InterPro" id="IPR002528">
    <property type="entry name" value="MATE_fam"/>
</dbReference>
<evidence type="ECO:0000256" key="8">
    <source>
        <dbReference type="ARBA" id="ARBA00022692"/>
    </source>
</evidence>
<feature type="transmembrane region" description="Helical" evidence="13">
    <location>
        <begin position="286"/>
        <end position="309"/>
    </location>
</feature>
<gene>
    <name evidence="14" type="ORF">HNP82_002479</name>
</gene>
<evidence type="ECO:0000313" key="15">
    <source>
        <dbReference type="Proteomes" id="UP000543642"/>
    </source>
</evidence>
<evidence type="ECO:0000256" key="3">
    <source>
        <dbReference type="ARBA" id="ARBA00010199"/>
    </source>
</evidence>
<dbReference type="Pfam" id="PF01554">
    <property type="entry name" value="MatE"/>
    <property type="match status" value="2"/>
</dbReference>
<accession>A0A7W8HBC3</accession>
<dbReference type="PANTHER" id="PTHR43298:SF2">
    <property type="entry name" value="FMN_FAD EXPORTER YEEO-RELATED"/>
    <property type="match status" value="1"/>
</dbReference>
<feature type="transmembrane region" description="Helical" evidence="13">
    <location>
        <begin position="391"/>
        <end position="413"/>
    </location>
</feature>
<evidence type="ECO:0000256" key="6">
    <source>
        <dbReference type="ARBA" id="ARBA00022449"/>
    </source>
</evidence>
<dbReference type="EMBL" id="JACHFW010000010">
    <property type="protein sequence ID" value="MBB5265336.1"/>
    <property type="molecule type" value="Genomic_DNA"/>
</dbReference>
<dbReference type="GO" id="GO:0015297">
    <property type="term" value="F:antiporter activity"/>
    <property type="evidence" value="ECO:0007669"/>
    <property type="project" value="UniProtKB-KW"/>
</dbReference>
<reference evidence="14 15" key="1">
    <citation type="submission" date="2020-08" db="EMBL/GenBank/DDBJ databases">
        <title>Genomic Encyclopedia of Type Strains, Phase IV (KMG-IV): sequencing the most valuable type-strain genomes for metagenomic binning, comparative biology and taxonomic classification.</title>
        <authorList>
            <person name="Goeker M."/>
        </authorList>
    </citation>
    <scope>NUCLEOTIDE SEQUENCE [LARGE SCALE GENOMIC DNA]</scope>
    <source>
        <strain evidence="14 15">DSM 106146</strain>
    </source>
</reference>
<evidence type="ECO:0000256" key="7">
    <source>
        <dbReference type="ARBA" id="ARBA00022475"/>
    </source>
</evidence>
<feature type="transmembrane region" description="Helical" evidence="13">
    <location>
        <begin position="65"/>
        <end position="87"/>
    </location>
</feature>
<keyword evidence="5" id="KW-0813">Transport</keyword>
<dbReference type="GO" id="GO:0006811">
    <property type="term" value="P:monoatomic ion transport"/>
    <property type="evidence" value="ECO:0007669"/>
    <property type="project" value="UniProtKB-KW"/>
</dbReference>
<feature type="transmembrane region" description="Helical" evidence="13">
    <location>
        <begin position="140"/>
        <end position="162"/>
    </location>
</feature>
<protein>
    <recommendedName>
        <fullName evidence="4">Probable multidrug resistance protein NorM</fullName>
    </recommendedName>
    <alternativeName>
        <fullName evidence="12">Multidrug-efflux transporter</fullName>
    </alternativeName>
</protein>
<dbReference type="InterPro" id="IPR050222">
    <property type="entry name" value="MATE_MdtK"/>
</dbReference>
<comment type="similarity">
    <text evidence="3">Belongs to the multi antimicrobial extrusion (MATE) (TC 2.A.66.1) family.</text>
</comment>
<keyword evidence="6" id="KW-0050">Antiport</keyword>
<comment type="caution">
    <text evidence="14">The sequence shown here is derived from an EMBL/GenBank/DDBJ whole genome shotgun (WGS) entry which is preliminary data.</text>
</comment>
<sequence>MFNVTKKAVPPKLLFDNSALKKLIVPLIIEQFLSVMVGMADIMMVSAAGESAVSGVALVDLINVLIINIFAALGTGGAVVVAQLLGARQEDRARQAANQLVYITAFIGIVMMAAVCLWRVPLLHLLFGSTEKSVMDSALIYFLISAFSYPFIAVYNAGAALYRAQGNSKISMYISALMNVVNIFGNAFFVFVLHRGADGVAASSTISRAMAAVIVIALLHKKSQKIYVEKLLRFRIDRRMIGRILSIGVPNSLENSFFQLGRVLLVSMISVFGTTQITANAVGNNLAAFCILPGQAMGLAMVTVIGQCVGANDFDQVRYYFKRLMKMTYIMMWILNAALFLILPLILSAYNMSEDTYHLAVILICIHNISAVFLWPLSFTMPNALRAANDVRFPMCISIFSMLVFRLGFSYIIGVMFNYGAIGVWIAMVIDWVFRVVCFSFRVRKILWKSPPLSRA</sequence>
<feature type="transmembrane region" description="Helical" evidence="13">
    <location>
        <begin position="174"/>
        <end position="194"/>
    </location>
</feature>
<feature type="transmembrane region" description="Helical" evidence="13">
    <location>
        <begin position="200"/>
        <end position="219"/>
    </location>
</feature>
<evidence type="ECO:0000256" key="12">
    <source>
        <dbReference type="ARBA" id="ARBA00031636"/>
    </source>
</evidence>
<evidence type="ECO:0000313" key="14">
    <source>
        <dbReference type="EMBL" id="MBB5265336.1"/>
    </source>
</evidence>
<dbReference type="PIRSF" id="PIRSF006603">
    <property type="entry name" value="DinF"/>
    <property type="match status" value="1"/>
</dbReference>
<evidence type="ECO:0000256" key="13">
    <source>
        <dbReference type="SAM" id="Phobius"/>
    </source>
</evidence>
<evidence type="ECO:0000256" key="10">
    <source>
        <dbReference type="ARBA" id="ARBA00023065"/>
    </source>
</evidence>
<feature type="transmembrane region" description="Helical" evidence="13">
    <location>
        <begin position="419"/>
        <end position="441"/>
    </location>
</feature>
<comment type="function">
    <text evidence="1">Multidrug efflux pump.</text>
</comment>
<evidence type="ECO:0000256" key="1">
    <source>
        <dbReference type="ARBA" id="ARBA00003408"/>
    </source>
</evidence>
<dbReference type="Proteomes" id="UP000543642">
    <property type="component" value="Unassembled WGS sequence"/>
</dbReference>
<dbReference type="CDD" id="cd13137">
    <property type="entry name" value="MATE_NorM_like"/>
    <property type="match status" value="1"/>
</dbReference>
<comment type="subcellular location">
    <subcellularLocation>
        <location evidence="2">Cell membrane</location>
        <topology evidence="2">Multi-pass membrane protein</topology>
    </subcellularLocation>
</comment>
<feature type="transmembrane region" description="Helical" evidence="13">
    <location>
        <begin position="330"/>
        <end position="350"/>
    </location>
</feature>
<evidence type="ECO:0000256" key="11">
    <source>
        <dbReference type="ARBA" id="ARBA00023136"/>
    </source>
</evidence>
<feature type="transmembrane region" description="Helical" evidence="13">
    <location>
        <begin position="99"/>
        <end position="120"/>
    </location>
</feature>
<feature type="transmembrane region" description="Helical" evidence="13">
    <location>
        <begin position="23"/>
        <end position="45"/>
    </location>
</feature>
<organism evidence="14 15">
    <name type="scientific">Catenibacillus scindens</name>
    <dbReference type="NCBI Taxonomy" id="673271"/>
    <lineage>
        <taxon>Bacteria</taxon>
        <taxon>Bacillati</taxon>
        <taxon>Bacillota</taxon>
        <taxon>Clostridia</taxon>
        <taxon>Lachnospirales</taxon>
        <taxon>Lachnospiraceae</taxon>
        <taxon>Catenibacillus</taxon>
    </lineage>
</organism>
<feature type="transmembrane region" description="Helical" evidence="13">
    <location>
        <begin position="356"/>
        <end position="379"/>
    </location>
</feature>
<keyword evidence="7" id="KW-1003">Cell membrane</keyword>
<dbReference type="InterPro" id="IPR048279">
    <property type="entry name" value="MdtK-like"/>
</dbReference>
<keyword evidence="15" id="KW-1185">Reference proteome</keyword>